<protein>
    <submittedName>
        <fullName evidence="1">Uncharacterized protein</fullName>
    </submittedName>
</protein>
<organism evidence="1 2">
    <name type="scientific">Gossypium stocksii</name>
    <dbReference type="NCBI Taxonomy" id="47602"/>
    <lineage>
        <taxon>Eukaryota</taxon>
        <taxon>Viridiplantae</taxon>
        <taxon>Streptophyta</taxon>
        <taxon>Embryophyta</taxon>
        <taxon>Tracheophyta</taxon>
        <taxon>Spermatophyta</taxon>
        <taxon>Magnoliopsida</taxon>
        <taxon>eudicotyledons</taxon>
        <taxon>Gunneridae</taxon>
        <taxon>Pentapetalae</taxon>
        <taxon>rosids</taxon>
        <taxon>malvids</taxon>
        <taxon>Malvales</taxon>
        <taxon>Malvaceae</taxon>
        <taxon>Malvoideae</taxon>
        <taxon>Gossypium</taxon>
    </lineage>
</organism>
<dbReference type="AlphaFoldDB" id="A0A9D3UFF7"/>
<sequence length="115" mass="12590">MQISCIVGPYKYELFDVISETHLETVISLHISSENIITELYVEFIDADRCGLSSTSVMVNMGTKVQAKSPTTQLCGGFSSLLQSGCASMGRHLQVSGIDLNFGDQYHRGINITQI</sequence>
<name>A0A9D3UFF7_9ROSI</name>
<accession>A0A9D3UFF7</accession>
<keyword evidence="2" id="KW-1185">Reference proteome</keyword>
<evidence type="ECO:0000313" key="1">
    <source>
        <dbReference type="EMBL" id="KAH1039487.1"/>
    </source>
</evidence>
<gene>
    <name evidence="1" type="ORF">J1N35_041230</name>
</gene>
<reference evidence="1 2" key="1">
    <citation type="journal article" date="2021" name="Plant Biotechnol. J.">
        <title>Multi-omics assisted identification of the key and species-specific regulatory components of drought-tolerant mechanisms in Gossypium stocksii.</title>
        <authorList>
            <person name="Yu D."/>
            <person name="Ke L."/>
            <person name="Zhang D."/>
            <person name="Wu Y."/>
            <person name="Sun Y."/>
            <person name="Mei J."/>
            <person name="Sun J."/>
            <person name="Sun Y."/>
        </authorList>
    </citation>
    <scope>NUCLEOTIDE SEQUENCE [LARGE SCALE GENOMIC DNA]</scope>
    <source>
        <strain evidence="2">cv. E1</strain>
        <tissue evidence="1">Leaf</tissue>
    </source>
</reference>
<dbReference type="EMBL" id="JAIQCV010000012">
    <property type="protein sequence ID" value="KAH1039487.1"/>
    <property type="molecule type" value="Genomic_DNA"/>
</dbReference>
<dbReference type="Proteomes" id="UP000828251">
    <property type="component" value="Unassembled WGS sequence"/>
</dbReference>
<proteinExistence type="predicted"/>
<evidence type="ECO:0000313" key="2">
    <source>
        <dbReference type="Proteomes" id="UP000828251"/>
    </source>
</evidence>
<comment type="caution">
    <text evidence="1">The sequence shown here is derived from an EMBL/GenBank/DDBJ whole genome shotgun (WGS) entry which is preliminary data.</text>
</comment>